<organism evidence="2 3">
    <name type="scientific">Coprinellus micaceus</name>
    <name type="common">Glistening ink-cap mushroom</name>
    <name type="synonym">Coprinus micaceus</name>
    <dbReference type="NCBI Taxonomy" id="71717"/>
    <lineage>
        <taxon>Eukaryota</taxon>
        <taxon>Fungi</taxon>
        <taxon>Dikarya</taxon>
        <taxon>Basidiomycota</taxon>
        <taxon>Agaricomycotina</taxon>
        <taxon>Agaricomycetes</taxon>
        <taxon>Agaricomycetidae</taxon>
        <taxon>Agaricales</taxon>
        <taxon>Agaricineae</taxon>
        <taxon>Psathyrellaceae</taxon>
        <taxon>Coprinellus</taxon>
    </lineage>
</organism>
<evidence type="ECO:0000313" key="3">
    <source>
        <dbReference type="Proteomes" id="UP000298030"/>
    </source>
</evidence>
<dbReference type="Proteomes" id="UP000298030">
    <property type="component" value="Unassembled WGS sequence"/>
</dbReference>
<dbReference type="Gene3D" id="1.20.1170.10">
    <property type="match status" value="1"/>
</dbReference>
<accession>A0A4Y7SZ96</accession>
<protein>
    <submittedName>
        <fullName evidence="2">Uncharacterized protein</fullName>
    </submittedName>
</protein>
<name>A0A4Y7SZ96_COPMI</name>
<evidence type="ECO:0000313" key="2">
    <source>
        <dbReference type="EMBL" id="TEB26954.1"/>
    </source>
</evidence>
<keyword evidence="1" id="KW-0812">Transmembrane</keyword>
<gene>
    <name evidence="2" type="ORF">FA13DRAFT_1795203</name>
</gene>
<evidence type="ECO:0000256" key="1">
    <source>
        <dbReference type="SAM" id="Phobius"/>
    </source>
</evidence>
<feature type="transmembrane region" description="Helical" evidence="1">
    <location>
        <begin position="196"/>
        <end position="229"/>
    </location>
</feature>
<dbReference type="OrthoDB" id="3198211at2759"/>
<proteinExistence type="predicted"/>
<sequence length="346" mass="38780">MSTASTLTYDEVKAVLSQWKASGPEKAKAYQANIEQVGVWANEVDAAFDRVTRSLQDMVERYGSRFPELAGFRDDWNGYNARWVSHLALSRDVASAHVTILRRFDQVFLDMVESIVTDQDREDAIIELQSFIDEDHSDSDNMAKGFYALQTDIQDFLLHFDQFVEDKGEELKQQAEELRVTINGLQSTISDLNWEIAAAIIALIGAALGAATVIGLLGVVAAEATLILLLARRLEAELDLQKAQRDLAEVNAMQEALAHIKTEFAGLKPDINLICEKLGLFGDIWKNIRSDSIRFQTQLKKGLDAVSDVRFKREIRLARAMCKPMQAGLERYASVLENRPSRESKA</sequence>
<dbReference type="AlphaFoldDB" id="A0A4Y7SZ96"/>
<dbReference type="EMBL" id="QPFP01000044">
    <property type="protein sequence ID" value="TEB26954.1"/>
    <property type="molecule type" value="Genomic_DNA"/>
</dbReference>
<keyword evidence="3" id="KW-1185">Reference proteome</keyword>
<keyword evidence="1" id="KW-0472">Membrane</keyword>
<dbReference type="SUPFAM" id="SSF58100">
    <property type="entry name" value="Bacterial hemolysins"/>
    <property type="match status" value="1"/>
</dbReference>
<reference evidence="2 3" key="1">
    <citation type="journal article" date="2019" name="Nat. Ecol. Evol.">
        <title>Megaphylogeny resolves global patterns of mushroom evolution.</title>
        <authorList>
            <person name="Varga T."/>
            <person name="Krizsan K."/>
            <person name="Foldi C."/>
            <person name="Dima B."/>
            <person name="Sanchez-Garcia M."/>
            <person name="Sanchez-Ramirez S."/>
            <person name="Szollosi G.J."/>
            <person name="Szarkandi J.G."/>
            <person name="Papp V."/>
            <person name="Albert L."/>
            <person name="Andreopoulos W."/>
            <person name="Angelini C."/>
            <person name="Antonin V."/>
            <person name="Barry K.W."/>
            <person name="Bougher N.L."/>
            <person name="Buchanan P."/>
            <person name="Buyck B."/>
            <person name="Bense V."/>
            <person name="Catcheside P."/>
            <person name="Chovatia M."/>
            <person name="Cooper J."/>
            <person name="Damon W."/>
            <person name="Desjardin D."/>
            <person name="Finy P."/>
            <person name="Geml J."/>
            <person name="Haridas S."/>
            <person name="Hughes K."/>
            <person name="Justo A."/>
            <person name="Karasinski D."/>
            <person name="Kautmanova I."/>
            <person name="Kiss B."/>
            <person name="Kocsube S."/>
            <person name="Kotiranta H."/>
            <person name="LaButti K.M."/>
            <person name="Lechner B.E."/>
            <person name="Liimatainen K."/>
            <person name="Lipzen A."/>
            <person name="Lukacs Z."/>
            <person name="Mihaltcheva S."/>
            <person name="Morgado L.N."/>
            <person name="Niskanen T."/>
            <person name="Noordeloos M.E."/>
            <person name="Ohm R.A."/>
            <person name="Ortiz-Santana B."/>
            <person name="Ovrebo C."/>
            <person name="Racz N."/>
            <person name="Riley R."/>
            <person name="Savchenko A."/>
            <person name="Shiryaev A."/>
            <person name="Soop K."/>
            <person name="Spirin V."/>
            <person name="Szebenyi C."/>
            <person name="Tomsovsky M."/>
            <person name="Tulloss R.E."/>
            <person name="Uehling J."/>
            <person name="Grigoriev I.V."/>
            <person name="Vagvolgyi C."/>
            <person name="Papp T."/>
            <person name="Martin F.M."/>
            <person name="Miettinen O."/>
            <person name="Hibbett D.S."/>
            <person name="Nagy L.G."/>
        </authorList>
    </citation>
    <scope>NUCLEOTIDE SEQUENCE [LARGE SCALE GENOMIC DNA]</scope>
    <source>
        <strain evidence="2 3">FP101781</strain>
    </source>
</reference>
<keyword evidence="1" id="KW-1133">Transmembrane helix</keyword>
<comment type="caution">
    <text evidence="2">The sequence shown here is derived from an EMBL/GenBank/DDBJ whole genome shotgun (WGS) entry which is preliminary data.</text>
</comment>